<dbReference type="GO" id="GO:0000166">
    <property type="term" value="F:nucleotide binding"/>
    <property type="evidence" value="ECO:0007669"/>
    <property type="project" value="InterPro"/>
</dbReference>
<gene>
    <name evidence="3" type="ORF">GJV85_03560</name>
</gene>
<name>A0A975GC77_9BACT</name>
<accession>A0A975GC77</accession>
<keyword evidence="4" id="KW-1185">Reference proteome</keyword>
<protein>
    <recommendedName>
        <fullName evidence="5">Gfo/Idh/MocA family oxidoreductase</fullName>
    </recommendedName>
</protein>
<dbReference type="EMBL" id="CP046072">
    <property type="protein sequence ID" value="QSZ41227.1"/>
    <property type="molecule type" value="Genomic_DNA"/>
</dbReference>
<proteinExistence type="predicted"/>
<evidence type="ECO:0008006" key="5">
    <source>
        <dbReference type="Google" id="ProtNLM"/>
    </source>
</evidence>
<sequence length="356" mass="40073">MAIRGIICGAGSTGTHLHYGALIAAGADIVAFVDINEEMAKKASKQYGLNSYYTSIEEALQNEKNIDFVDICTSSATHLSIAKVSLEHGCNVLVEKPVTETIEEIEELRKLKERYSKVVCAVHNHKFYPSVREVRNMIKSGEIGDIISINKEMSFNWEDPGMMEEDHWAQGIPGGRLFEANPHNLYIIYSLIGKFELVDIFPRKVSSHWVHAKVDEFQAIFKTDKTTINLKMSMHSTKESYGKYGPNFFVVVGTKKSVLFDYANVVELNDFSGSIKRNIKVKNKFTSEEKYPIIKDKNGDECNIGVDSGHKWIIDKFIGNLEGRYTEEAVSFGEAFFVQAMNSKMGNLVEAKLARQ</sequence>
<evidence type="ECO:0000259" key="1">
    <source>
        <dbReference type="Pfam" id="PF01408"/>
    </source>
</evidence>
<dbReference type="Pfam" id="PF22725">
    <property type="entry name" value="GFO_IDH_MocA_C3"/>
    <property type="match status" value="1"/>
</dbReference>
<dbReference type="RefSeq" id="WP_207562506.1">
    <property type="nucleotide sequence ID" value="NZ_CP046072.1"/>
</dbReference>
<dbReference type="KEGG" id="saqt:GJV85_03560"/>
<dbReference type="Gene3D" id="3.30.360.10">
    <property type="entry name" value="Dihydrodipicolinate Reductase, domain 2"/>
    <property type="match status" value="1"/>
</dbReference>
<dbReference type="InterPro" id="IPR051450">
    <property type="entry name" value="Gfo/Idh/MocA_Oxidoreductases"/>
</dbReference>
<reference evidence="3" key="2">
    <citation type="submission" date="2021-04" db="EMBL/GenBank/DDBJ databases">
        <title>Isolation and characterization of a novel species of the genus Sulfurimonas.</title>
        <authorList>
            <person name="Fukui M."/>
        </authorList>
    </citation>
    <scope>NUCLEOTIDE SEQUENCE</scope>
    <source>
        <strain evidence="3">H1576</strain>
    </source>
</reference>
<dbReference type="AlphaFoldDB" id="A0A975GC77"/>
<dbReference type="SUPFAM" id="SSF55347">
    <property type="entry name" value="Glyceraldehyde-3-phosphate dehydrogenase-like, C-terminal domain"/>
    <property type="match status" value="1"/>
</dbReference>
<dbReference type="InterPro" id="IPR000683">
    <property type="entry name" value="Gfo/Idh/MocA-like_OxRdtase_N"/>
</dbReference>
<reference evidence="3" key="1">
    <citation type="submission" date="2019-11" db="EMBL/GenBank/DDBJ databases">
        <authorList>
            <person name="Kojima H."/>
        </authorList>
    </citation>
    <scope>NUCLEOTIDE SEQUENCE</scope>
    <source>
        <strain evidence="3">H1576</strain>
    </source>
</reference>
<dbReference type="InterPro" id="IPR055170">
    <property type="entry name" value="GFO_IDH_MocA-like_dom"/>
</dbReference>
<dbReference type="PANTHER" id="PTHR43377">
    <property type="entry name" value="BILIVERDIN REDUCTASE A"/>
    <property type="match status" value="1"/>
</dbReference>
<feature type="domain" description="GFO/IDH/MocA-like oxidoreductase" evidence="2">
    <location>
        <begin position="131"/>
        <end position="258"/>
    </location>
</feature>
<dbReference type="Pfam" id="PF01408">
    <property type="entry name" value="GFO_IDH_MocA"/>
    <property type="match status" value="1"/>
</dbReference>
<feature type="domain" description="Gfo/Idh/MocA-like oxidoreductase N-terminal" evidence="1">
    <location>
        <begin position="5"/>
        <end position="120"/>
    </location>
</feature>
<dbReference type="Gene3D" id="3.40.50.720">
    <property type="entry name" value="NAD(P)-binding Rossmann-like Domain"/>
    <property type="match status" value="1"/>
</dbReference>
<dbReference type="Proteomes" id="UP000671852">
    <property type="component" value="Chromosome"/>
</dbReference>
<dbReference type="InterPro" id="IPR036291">
    <property type="entry name" value="NAD(P)-bd_dom_sf"/>
</dbReference>
<organism evidence="3 4">
    <name type="scientific">Sulfurimonas aquatica</name>
    <dbReference type="NCBI Taxonomy" id="2672570"/>
    <lineage>
        <taxon>Bacteria</taxon>
        <taxon>Pseudomonadati</taxon>
        <taxon>Campylobacterota</taxon>
        <taxon>Epsilonproteobacteria</taxon>
        <taxon>Campylobacterales</taxon>
        <taxon>Sulfurimonadaceae</taxon>
        <taxon>Sulfurimonas</taxon>
    </lineage>
</organism>
<dbReference type="SUPFAM" id="SSF51735">
    <property type="entry name" value="NAD(P)-binding Rossmann-fold domains"/>
    <property type="match status" value="1"/>
</dbReference>
<evidence type="ECO:0000313" key="3">
    <source>
        <dbReference type="EMBL" id="QSZ41227.1"/>
    </source>
</evidence>
<evidence type="ECO:0000259" key="2">
    <source>
        <dbReference type="Pfam" id="PF22725"/>
    </source>
</evidence>
<evidence type="ECO:0000313" key="4">
    <source>
        <dbReference type="Proteomes" id="UP000671852"/>
    </source>
</evidence>
<dbReference type="PANTHER" id="PTHR43377:SF1">
    <property type="entry name" value="BILIVERDIN REDUCTASE A"/>
    <property type="match status" value="1"/>
</dbReference>